<dbReference type="AlphaFoldDB" id="A0A0P8BK63"/>
<reference evidence="1 2" key="1">
    <citation type="submission" date="2015-09" db="EMBL/GenBank/DDBJ databases">
        <title>Identification and resolution of microdiversity through metagenomic sequencing of parallel consortia.</title>
        <authorList>
            <person name="Nelson W.C."/>
            <person name="Romine M.F."/>
            <person name="Lindemann S.R."/>
        </authorList>
    </citation>
    <scope>NUCLEOTIDE SEQUENCE [LARGE SCALE GENOMIC DNA]</scope>
    <source>
        <strain evidence="1">Ana</strain>
    </source>
</reference>
<protein>
    <submittedName>
        <fullName evidence="1">Uncharacterized protein</fullName>
    </submittedName>
</protein>
<dbReference type="Proteomes" id="UP000050465">
    <property type="component" value="Unassembled WGS sequence"/>
</dbReference>
<name>A0A0P8BK63_9CYAN</name>
<organism evidence="1 2">
    <name type="scientific">Phormidesmis priestleyi Ana</name>
    <dbReference type="NCBI Taxonomy" id="1666911"/>
    <lineage>
        <taxon>Bacteria</taxon>
        <taxon>Bacillati</taxon>
        <taxon>Cyanobacteriota</taxon>
        <taxon>Cyanophyceae</taxon>
        <taxon>Leptolyngbyales</taxon>
        <taxon>Leptolyngbyaceae</taxon>
        <taxon>Phormidesmis</taxon>
    </lineage>
</organism>
<proteinExistence type="predicted"/>
<evidence type="ECO:0000313" key="2">
    <source>
        <dbReference type="Proteomes" id="UP000050465"/>
    </source>
</evidence>
<evidence type="ECO:0000313" key="1">
    <source>
        <dbReference type="EMBL" id="KPQ34097.1"/>
    </source>
</evidence>
<gene>
    <name evidence="1" type="ORF">HLUCCA11_16030</name>
</gene>
<dbReference type="EMBL" id="LJZR01000023">
    <property type="protein sequence ID" value="KPQ34097.1"/>
    <property type="molecule type" value="Genomic_DNA"/>
</dbReference>
<sequence>MDIQQRIQHQRVQHIIDSYGLMGAASEADGFDTYVNDLLNQYPSGLLELALVETLSKNWLAIPMQKGVAFLAAAHECIKLWQEEIASGSVSLGFTPAQFANITGLDPQIAFSSLATFPESPSTLSSQAAID</sequence>
<comment type="caution">
    <text evidence="1">The sequence shown here is derived from an EMBL/GenBank/DDBJ whole genome shotgun (WGS) entry which is preliminary data.</text>
</comment>
<accession>A0A0P8BK63</accession>